<comment type="caution">
    <text evidence="2">The sequence shown here is derived from an EMBL/GenBank/DDBJ whole genome shotgun (WGS) entry which is preliminary data.</text>
</comment>
<dbReference type="OrthoDB" id="10065929at2759"/>
<dbReference type="Proteomes" id="UP000801492">
    <property type="component" value="Unassembled WGS sequence"/>
</dbReference>
<reference evidence="2" key="1">
    <citation type="submission" date="2019-08" db="EMBL/GenBank/DDBJ databases">
        <title>The genome of the North American firefly Photinus pyralis.</title>
        <authorList>
            <consortium name="Photinus pyralis genome working group"/>
            <person name="Fallon T.R."/>
            <person name="Sander Lower S.E."/>
            <person name="Weng J.-K."/>
        </authorList>
    </citation>
    <scope>NUCLEOTIDE SEQUENCE</scope>
    <source>
        <strain evidence="2">TRF0915ILg1</strain>
        <tissue evidence="2">Whole body</tissue>
    </source>
</reference>
<sequence length="130" mass="13812">MSSEISDSPARLSSSSASKPGGQIALSEEEEKIICSHLIAVSSFGFPINKRELLLVVVHGPGSIKVIVKQGAKHPKIIKNSTKASISILMHDNAAGVLTSEYVTQKTENVYHTWIEGGPSGTHLNSSKSC</sequence>
<name>A0A8K0G4A0_IGNLU</name>
<dbReference type="AlphaFoldDB" id="A0A8K0G4A0"/>
<evidence type="ECO:0000313" key="3">
    <source>
        <dbReference type="Proteomes" id="UP000801492"/>
    </source>
</evidence>
<proteinExistence type="predicted"/>
<feature type="compositionally biased region" description="Low complexity" evidence="1">
    <location>
        <begin position="1"/>
        <end position="18"/>
    </location>
</feature>
<evidence type="ECO:0000256" key="1">
    <source>
        <dbReference type="SAM" id="MobiDB-lite"/>
    </source>
</evidence>
<dbReference type="EMBL" id="VTPC01089958">
    <property type="protein sequence ID" value="KAF2885404.1"/>
    <property type="molecule type" value="Genomic_DNA"/>
</dbReference>
<keyword evidence="3" id="KW-1185">Reference proteome</keyword>
<accession>A0A8K0G4A0</accession>
<evidence type="ECO:0000313" key="2">
    <source>
        <dbReference type="EMBL" id="KAF2885404.1"/>
    </source>
</evidence>
<protein>
    <submittedName>
        <fullName evidence="2">Uncharacterized protein</fullName>
    </submittedName>
</protein>
<gene>
    <name evidence="2" type="ORF">ILUMI_20749</name>
</gene>
<organism evidence="2 3">
    <name type="scientific">Ignelater luminosus</name>
    <name type="common">Cucubano</name>
    <name type="synonym">Pyrophorus luminosus</name>
    <dbReference type="NCBI Taxonomy" id="2038154"/>
    <lineage>
        <taxon>Eukaryota</taxon>
        <taxon>Metazoa</taxon>
        <taxon>Ecdysozoa</taxon>
        <taxon>Arthropoda</taxon>
        <taxon>Hexapoda</taxon>
        <taxon>Insecta</taxon>
        <taxon>Pterygota</taxon>
        <taxon>Neoptera</taxon>
        <taxon>Endopterygota</taxon>
        <taxon>Coleoptera</taxon>
        <taxon>Polyphaga</taxon>
        <taxon>Elateriformia</taxon>
        <taxon>Elateroidea</taxon>
        <taxon>Elateridae</taxon>
        <taxon>Agrypninae</taxon>
        <taxon>Pyrophorini</taxon>
        <taxon>Ignelater</taxon>
    </lineage>
</organism>
<feature type="region of interest" description="Disordered" evidence="1">
    <location>
        <begin position="1"/>
        <end position="24"/>
    </location>
</feature>